<dbReference type="GO" id="GO:0003723">
    <property type="term" value="F:RNA binding"/>
    <property type="evidence" value="ECO:0007669"/>
    <property type="project" value="UniProtKB-KW"/>
</dbReference>
<dbReference type="Proteomes" id="UP000694724">
    <property type="component" value="Unplaced"/>
</dbReference>
<feature type="coiled-coil region" evidence="2">
    <location>
        <begin position="74"/>
        <end position="101"/>
    </location>
</feature>
<dbReference type="Ensembl" id="ENSSSCT00055034702.1">
    <property type="protein sequence ID" value="ENSSSCP00055027559.1"/>
    <property type="gene ID" value="ENSSSCG00055017722.1"/>
</dbReference>
<dbReference type="PANTHER" id="PTHR13968">
    <property type="entry name" value="HETEROGENEOUS NUCLEAR RIBONUCLEOPROTEIN"/>
    <property type="match status" value="1"/>
</dbReference>
<organism evidence="3 4">
    <name type="scientific">Sus scrofa</name>
    <name type="common">Pig</name>
    <dbReference type="NCBI Taxonomy" id="9823"/>
    <lineage>
        <taxon>Eukaryota</taxon>
        <taxon>Metazoa</taxon>
        <taxon>Chordata</taxon>
        <taxon>Craniata</taxon>
        <taxon>Vertebrata</taxon>
        <taxon>Euteleostomi</taxon>
        <taxon>Mammalia</taxon>
        <taxon>Eutheria</taxon>
        <taxon>Laurasiatheria</taxon>
        <taxon>Artiodactyla</taxon>
        <taxon>Suina</taxon>
        <taxon>Suidae</taxon>
        <taxon>Sus</taxon>
    </lineage>
</organism>
<evidence type="ECO:0000313" key="4">
    <source>
        <dbReference type="Proteomes" id="UP000694724"/>
    </source>
</evidence>
<protein>
    <submittedName>
        <fullName evidence="3">Uncharacterized protein</fullName>
    </submittedName>
</protein>
<keyword evidence="1" id="KW-0694">RNA-binding</keyword>
<sequence length="145" mass="15921">RLCCSLWPICSHRLFDYRGRLSPVPVPRAVPVKRPRVTVPLVRRVKTTIPVKLFARSTAITTGSAKIKLKSSELQAIKTELTQIKSNIDALLGRLEQIAEEQKANPGQLPRVLAQLSDQGHRAGSGEDSARGMGCGLQSHMDQLC</sequence>
<reference evidence="3" key="1">
    <citation type="submission" date="2025-08" db="UniProtKB">
        <authorList>
            <consortium name="Ensembl"/>
        </authorList>
    </citation>
    <scope>IDENTIFICATION</scope>
</reference>
<dbReference type="AlphaFoldDB" id="A0A8D1QX75"/>
<accession>A0A8D1QX75</accession>
<dbReference type="PANTHER" id="PTHR13968:SF6">
    <property type="entry name" value="RNA-BINDING PROTEIN RALY"/>
    <property type="match status" value="1"/>
</dbReference>
<name>A0A8D1QX75_PIG</name>
<proteinExistence type="predicted"/>
<dbReference type="InterPro" id="IPR051186">
    <property type="entry name" value="RRM_HNRPC/RALY_subfam"/>
</dbReference>
<evidence type="ECO:0000256" key="2">
    <source>
        <dbReference type="SAM" id="Coils"/>
    </source>
</evidence>
<keyword evidence="2" id="KW-0175">Coiled coil</keyword>
<evidence type="ECO:0000313" key="3">
    <source>
        <dbReference type="Ensembl" id="ENSSSCP00055027559.1"/>
    </source>
</evidence>
<evidence type="ECO:0000256" key="1">
    <source>
        <dbReference type="ARBA" id="ARBA00022884"/>
    </source>
</evidence>